<evidence type="ECO:0000256" key="1">
    <source>
        <dbReference type="ARBA" id="ARBA00006432"/>
    </source>
</evidence>
<keyword evidence="5" id="KW-1185">Reference proteome</keyword>
<dbReference type="RefSeq" id="WP_042624475.1">
    <property type="nucleotide sequence ID" value="NZ_CP002580.1"/>
</dbReference>
<reference evidence="5" key="1">
    <citation type="submission" date="2011-03" db="EMBL/GenBank/DDBJ databases">
        <authorList>
            <person name="Voget S."/>
            <person name="Streit W.R."/>
            <person name="Jaeger K.E."/>
            <person name="Daniel R."/>
        </authorList>
    </citation>
    <scope>NUCLEOTIDE SEQUENCE [LARGE SCALE GENOMIC DNA]</scope>
    <source>
        <strain evidence="5">PG1</strain>
    </source>
</reference>
<dbReference type="Proteomes" id="UP000031838">
    <property type="component" value="Chromosome 1"/>
</dbReference>
<gene>
    <name evidence="4" type="ORF">BGL_1c12890</name>
</gene>
<dbReference type="GO" id="GO:0006631">
    <property type="term" value="P:fatty acid metabolic process"/>
    <property type="evidence" value="ECO:0007669"/>
    <property type="project" value="TreeGrafter"/>
</dbReference>
<dbReference type="InterPro" id="IPR054545">
    <property type="entry name" value="ApeI-like"/>
</dbReference>
<feature type="domain" description="ApeI dehydratase-like" evidence="3">
    <location>
        <begin position="473"/>
        <end position="565"/>
    </location>
</feature>
<dbReference type="Gene3D" id="3.10.129.10">
    <property type="entry name" value="Hotdog Thioesterase"/>
    <property type="match status" value="1"/>
</dbReference>
<feature type="domain" description="AMP-dependent synthetase/ligase" evidence="2">
    <location>
        <begin position="126"/>
        <end position="293"/>
    </location>
</feature>
<dbReference type="Pfam" id="PF00501">
    <property type="entry name" value="AMP-binding"/>
    <property type="match status" value="1"/>
</dbReference>
<name>A0A0B6S0R4_BURPL</name>
<dbReference type="InterPro" id="IPR042099">
    <property type="entry name" value="ANL_N_sf"/>
</dbReference>
<evidence type="ECO:0000313" key="5">
    <source>
        <dbReference type="Proteomes" id="UP000031838"/>
    </source>
</evidence>
<sequence>MIALHELLHADADGATVVCRDGAQALTLAGFRARVATLADALVAGERDARDGNGAWRVAICSDDPYDFACALFAVMAAGGEAVIPASAAPAYLVELAPAYDLLLDAGRLAALEAGAAAVSAPVPAASRAIAADAPITLYTSGSSGAAKPVRKTLAQFDAEVRTLQGEWGARIGTAVTLSSVPHHHIYGLLFRLFWPLAAGRAFDRALSSEPQHWRARMAACGAAIVVSTPSQLARWPQLPGFVAPSAAPVLFFSSGGALPAEAAVAYSAGFGAAPFEIFGSTETGGIAWRRQDLDASWQPFAAIAVRRDEDGALRLRSAHLGHDGWHRTDDSVCFDAHGRFALTGRLDRVVKLDGKRVSLPELEARIIEHRFVAQAAATVVDGASRERVGVVAVLSEAGREALLAQGRLALAASLRHDLSTYFDAAALPRHWRFRLAMPFDARGKLPAAAVSGALAPTPEGYELLAEWRDARGWHAELRVPPSLVHFVGHFPGCPILPGVVQVDWAVRLAGGEIGAPHAVRSIDHLKFKAPVLPGAVLVLSLAHDAERRRVRFAFRRGERDCTSGTIVYAEAA</sequence>
<evidence type="ECO:0000259" key="2">
    <source>
        <dbReference type="Pfam" id="PF00501"/>
    </source>
</evidence>
<protein>
    <submittedName>
        <fullName evidence="4">AMP-dependent synthase and ligase</fullName>
    </submittedName>
</protein>
<comment type="similarity">
    <text evidence="1">Belongs to the ATP-dependent AMP-binding enzyme family.</text>
</comment>
<dbReference type="EMBL" id="CP002580">
    <property type="protein sequence ID" value="AJK45811.1"/>
    <property type="molecule type" value="Genomic_DNA"/>
</dbReference>
<proteinExistence type="inferred from homology"/>
<dbReference type="PANTHER" id="PTHR43201:SF8">
    <property type="entry name" value="ACYL-COA SYNTHETASE FAMILY MEMBER 3"/>
    <property type="match status" value="1"/>
</dbReference>
<dbReference type="Gene3D" id="3.40.50.12780">
    <property type="entry name" value="N-terminal domain of ligase-like"/>
    <property type="match status" value="1"/>
</dbReference>
<dbReference type="Gene3D" id="3.30.300.30">
    <property type="match status" value="1"/>
</dbReference>
<dbReference type="InterPro" id="IPR000873">
    <property type="entry name" value="AMP-dep_synth/lig_dom"/>
</dbReference>
<dbReference type="KEGG" id="bgp:BGL_1c12890"/>
<accession>A0A0B6S0R4</accession>
<dbReference type="SUPFAM" id="SSF56801">
    <property type="entry name" value="Acetyl-CoA synthetase-like"/>
    <property type="match status" value="1"/>
</dbReference>
<dbReference type="InterPro" id="IPR029069">
    <property type="entry name" value="HotDog_dom_sf"/>
</dbReference>
<dbReference type="PANTHER" id="PTHR43201">
    <property type="entry name" value="ACYL-COA SYNTHETASE"/>
    <property type="match status" value="1"/>
</dbReference>
<evidence type="ECO:0000259" key="3">
    <source>
        <dbReference type="Pfam" id="PF22818"/>
    </source>
</evidence>
<dbReference type="SUPFAM" id="SSF54637">
    <property type="entry name" value="Thioesterase/thiol ester dehydrase-isomerase"/>
    <property type="match status" value="1"/>
</dbReference>
<evidence type="ECO:0000313" key="4">
    <source>
        <dbReference type="EMBL" id="AJK45811.1"/>
    </source>
</evidence>
<dbReference type="InterPro" id="IPR045851">
    <property type="entry name" value="AMP-bd_C_sf"/>
</dbReference>
<organism evidence="4 5">
    <name type="scientific">Burkholderia plantarii</name>
    <dbReference type="NCBI Taxonomy" id="41899"/>
    <lineage>
        <taxon>Bacteria</taxon>
        <taxon>Pseudomonadati</taxon>
        <taxon>Pseudomonadota</taxon>
        <taxon>Betaproteobacteria</taxon>
        <taxon>Burkholderiales</taxon>
        <taxon>Burkholderiaceae</taxon>
        <taxon>Burkholderia</taxon>
    </lineage>
</organism>
<dbReference type="AlphaFoldDB" id="A0A0B6S0R4"/>
<keyword evidence="4" id="KW-0436">Ligase</keyword>
<dbReference type="Pfam" id="PF22818">
    <property type="entry name" value="ApeI-like"/>
    <property type="match status" value="1"/>
</dbReference>
<reference evidence="4 5" key="2">
    <citation type="journal article" date="2016" name="Appl. Microbiol. Biotechnol.">
        <title>Mutations improving production and secretion of extracellular lipase by Burkholderia glumae PG1.</title>
        <authorList>
            <person name="Knapp A."/>
            <person name="Voget S."/>
            <person name="Gao R."/>
            <person name="Zaburannyi N."/>
            <person name="Krysciak D."/>
            <person name="Breuer M."/>
            <person name="Hauer B."/>
            <person name="Streit W.R."/>
            <person name="Muller R."/>
            <person name="Daniel R."/>
            <person name="Jaeger K.E."/>
        </authorList>
    </citation>
    <scope>NUCLEOTIDE SEQUENCE [LARGE SCALE GENOMIC DNA]</scope>
    <source>
        <strain evidence="4 5">PG1</strain>
    </source>
</reference>
<dbReference type="GO" id="GO:0031956">
    <property type="term" value="F:medium-chain fatty acid-CoA ligase activity"/>
    <property type="evidence" value="ECO:0007669"/>
    <property type="project" value="TreeGrafter"/>
</dbReference>
<dbReference type="HOGENOM" id="CLU_026234_1_0_4"/>